<dbReference type="SUPFAM" id="SSF89550">
    <property type="entry name" value="PHP domain-like"/>
    <property type="match status" value="1"/>
</dbReference>
<dbReference type="EMBL" id="VUNR01000043">
    <property type="protein sequence ID" value="MSU09961.1"/>
    <property type="molecule type" value="Genomic_DNA"/>
</dbReference>
<sequence length="240" mass="27128">MYNKFLLDMHTHTLASGHAYGTIREMAQAAAENGLKLLGISEHAPGMPGTVDPFYYCNLSVIPRRLYGVEMMFGSEINVLAGGRLSLEEEWLGKLDYGIVGIHNTCYENAGREENTDNLIGCMRHPKIHFVSHPDDDHMPLNYERLVRAAKENGVALEVNNSSFLKPEGFRLNYRENYRTMLALCRQYEVPVIVDSDAHDPSAVGILDEARQFLQEQDFPEKLILNVDIDRVKQFIAKGV</sequence>
<keyword evidence="3" id="KW-1185">Reference proteome</keyword>
<proteinExistence type="predicted"/>
<protein>
    <submittedName>
        <fullName evidence="2">Phosphatase</fullName>
    </submittedName>
</protein>
<dbReference type="InterPro" id="IPR050243">
    <property type="entry name" value="PHP_phosphatase"/>
</dbReference>
<dbReference type="PANTHER" id="PTHR36928">
    <property type="entry name" value="PHOSPHATASE YCDX-RELATED"/>
    <property type="match status" value="1"/>
</dbReference>
<dbReference type="AlphaFoldDB" id="A0A6I2ULD8"/>
<dbReference type="InterPro" id="IPR004013">
    <property type="entry name" value="PHP_dom"/>
</dbReference>
<feature type="domain" description="Polymerase/histidinol phosphatase N-terminal" evidence="1">
    <location>
        <begin position="7"/>
        <end position="81"/>
    </location>
</feature>
<evidence type="ECO:0000259" key="1">
    <source>
        <dbReference type="SMART" id="SM00481"/>
    </source>
</evidence>
<accession>A0A6I2ULD8</accession>
<evidence type="ECO:0000313" key="3">
    <source>
        <dbReference type="Proteomes" id="UP000433181"/>
    </source>
</evidence>
<dbReference type="GeneID" id="96779923"/>
<gene>
    <name evidence="2" type="ORF">FYJ84_13395</name>
</gene>
<dbReference type="Proteomes" id="UP000433181">
    <property type="component" value="Unassembled WGS sequence"/>
</dbReference>
<dbReference type="InterPro" id="IPR016195">
    <property type="entry name" value="Pol/histidinol_Pase-like"/>
</dbReference>
<dbReference type="GO" id="GO:0008270">
    <property type="term" value="F:zinc ion binding"/>
    <property type="evidence" value="ECO:0007669"/>
    <property type="project" value="TreeGrafter"/>
</dbReference>
<dbReference type="RefSeq" id="WP_154408126.1">
    <property type="nucleotide sequence ID" value="NZ_JBGVJD010000406.1"/>
</dbReference>
<organism evidence="2 3">
    <name type="scientific">Anaerovibrio slackiae</name>
    <dbReference type="NCBI Taxonomy" id="2652309"/>
    <lineage>
        <taxon>Bacteria</taxon>
        <taxon>Bacillati</taxon>
        <taxon>Bacillota</taxon>
        <taxon>Negativicutes</taxon>
        <taxon>Selenomonadales</taxon>
        <taxon>Selenomonadaceae</taxon>
        <taxon>Anaerovibrio</taxon>
    </lineage>
</organism>
<comment type="caution">
    <text evidence="2">The sequence shown here is derived from an EMBL/GenBank/DDBJ whole genome shotgun (WGS) entry which is preliminary data.</text>
</comment>
<dbReference type="CDD" id="cd07437">
    <property type="entry name" value="PHP_HisPPase_Ycdx_like"/>
    <property type="match status" value="1"/>
</dbReference>
<dbReference type="Gene3D" id="3.20.20.140">
    <property type="entry name" value="Metal-dependent hydrolases"/>
    <property type="match status" value="1"/>
</dbReference>
<dbReference type="SMART" id="SM00481">
    <property type="entry name" value="POLIIIAc"/>
    <property type="match status" value="1"/>
</dbReference>
<dbReference type="InterPro" id="IPR003141">
    <property type="entry name" value="Pol/His_phosphatase_N"/>
</dbReference>
<dbReference type="GO" id="GO:0042578">
    <property type="term" value="F:phosphoric ester hydrolase activity"/>
    <property type="evidence" value="ECO:0007669"/>
    <property type="project" value="TreeGrafter"/>
</dbReference>
<name>A0A6I2ULD8_9FIRM</name>
<dbReference type="PANTHER" id="PTHR36928:SF1">
    <property type="entry name" value="PHOSPHATASE YCDX-RELATED"/>
    <property type="match status" value="1"/>
</dbReference>
<evidence type="ECO:0000313" key="2">
    <source>
        <dbReference type="EMBL" id="MSU09961.1"/>
    </source>
</evidence>
<dbReference type="GO" id="GO:0005829">
    <property type="term" value="C:cytosol"/>
    <property type="evidence" value="ECO:0007669"/>
    <property type="project" value="TreeGrafter"/>
</dbReference>
<dbReference type="Pfam" id="PF02811">
    <property type="entry name" value="PHP"/>
    <property type="match status" value="1"/>
</dbReference>
<reference evidence="2 3" key="1">
    <citation type="submission" date="2019-08" db="EMBL/GenBank/DDBJ databases">
        <title>In-depth cultivation of the pig gut microbiome towards novel bacterial diversity and tailored functional studies.</title>
        <authorList>
            <person name="Wylensek D."/>
            <person name="Hitch T.C.A."/>
            <person name="Clavel T."/>
        </authorList>
    </citation>
    <scope>NUCLEOTIDE SEQUENCE [LARGE SCALE GENOMIC DNA]</scope>
    <source>
        <strain evidence="2 3">WCA-693-APC-5D-A</strain>
    </source>
</reference>